<protein>
    <submittedName>
        <fullName evidence="2">Uncharacterized protein</fullName>
    </submittedName>
</protein>
<dbReference type="PANTHER" id="PTHR35024:SF4">
    <property type="entry name" value="POLYMER-FORMING CYTOSKELETAL PROTEIN"/>
    <property type="match status" value="1"/>
</dbReference>
<accession>A0A3G9JG42</accession>
<gene>
    <name evidence="2" type="ORF">Back11_43730</name>
</gene>
<proteinExistence type="inferred from homology"/>
<reference evidence="2 3" key="1">
    <citation type="submission" date="2018-11" db="EMBL/GenBank/DDBJ databases">
        <title>Complete genome sequence of Paenibacillus baekrokdamisoli strain KCTC 33723.</title>
        <authorList>
            <person name="Kang S.W."/>
            <person name="Lee K.C."/>
            <person name="Kim K.K."/>
            <person name="Kim J.S."/>
            <person name="Kim D.S."/>
            <person name="Ko S.H."/>
            <person name="Yang S.H."/>
            <person name="Lee J.S."/>
        </authorList>
    </citation>
    <scope>NUCLEOTIDE SEQUENCE [LARGE SCALE GENOMIC DNA]</scope>
    <source>
        <strain evidence="2 3">KCTC 33723</strain>
    </source>
</reference>
<dbReference type="AlphaFoldDB" id="A0A3G9JG42"/>
<keyword evidence="3" id="KW-1185">Reference proteome</keyword>
<evidence type="ECO:0000256" key="1">
    <source>
        <dbReference type="ARBA" id="ARBA00044755"/>
    </source>
</evidence>
<evidence type="ECO:0000313" key="3">
    <source>
        <dbReference type="Proteomes" id="UP000275368"/>
    </source>
</evidence>
<sequence length="225" mass="24150">MEKESRRNLIISGLGSSNGGTVRLAKIEGIGRVDGDIICNDFILNGKADVHGSIKASTTDIKGTAAVKGNLHSDRLHIHGKVTIEGDLIGENIQLNGMVSVKGKCETEKFNMCGRLQMGVLNAGNIQITLQGNSNIAEIGGEHIQIRKQPGIDFAKWLKVLSIPLGNKLTAKIIEGDNVCVEYTTAEVVRGTNVTIGSGCEIGLVEYKAKFLQEKGSKVNRLEQI</sequence>
<dbReference type="EMBL" id="AP019308">
    <property type="protein sequence ID" value="BBH23028.1"/>
    <property type="molecule type" value="Genomic_DNA"/>
</dbReference>
<organism evidence="2 3">
    <name type="scientific">Paenibacillus baekrokdamisoli</name>
    <dbReference type="NCBI Taxonomy" id="1712516"/>
    <lineage>
        <taxon>Bacteria</taxon>
        <taxon>Bacillati</taxon>
        <taxon>Bacillota</taxon>
        <taxon>Bacilli</taxon>
        <taxon>Bacillales</taxon>
        <taxon>Paenibacillaceae</taxon>
        <taxon>Paenibacillus</taxon>
    </lineage>
</organism>
<comment type="similarity">
    <text evidence="1">Belongs to the bactofilin family.</text>
</comment>
<evidence type="ECO:0000313" key="2">
    <source>
        <dbReference type="EMBL" id="BBH23028.1"/>
    </source>
</evidence>
<dbReference type="RefSeq" id="WP_164522928.1">
    <property type="nucleotide sequence ID" value="NZ_AP019308.1"/>
</dbReference>
<dbReference type="KEGG" id="pbk:Back11_43730"/>
<dbReference type="InterPro" id="IPR007607">
    <property type="entry name" value="BacA/B"/>
</dbReference>
<dbReference type="Pfam" id="PF04519">
    <property type="entry name" value="Bactofilin"/>
    <property type="match status" value="1"/>
</dbReference>
<name>A0A3G9JG42_9BACL</name>
<dbReference type="PANTHER" id="PTHR35024">
    <property type="entry name" value="HYPOTHETICAL CYTOSOLIC PROTEIN"/>
    <property type="match status" value="1"/>
</dbReference>
<dbReference type="Proteomes" id="UP000275368">
    <property type="component" value="Chromosome"/>
</dbReference>